<evidence type="ECO:0000256" key="5">
    <source>
        <dbReference type="ARBA" id="ARBA00022553"/>
    </source>
</evidence>
<evidence type="ECO:0000256" key="11">
    <source>
        <dbReference type="ARBA" id="ARBA00023065"/>
    </source>
</evidence>
<dbReference type="Gene3D" id="3.40.50.1000">
    <property type="entry name" value="HAD superfamily/HAD-like"/>
    <property type="match status" value="1"/>
</dbReference>
<evidence type="ECO:0000256" key="8">
    <source>
        <dbReference type="ARBA" id="ARBA00022842"/>
    </source>
</evidence>
<evidence type="ECO:0000256" key="3">
    <source>
        <dbReference type="ARBA" id="ARBA00022448"/>
    </source>
</evidence>
<accession>A0ABS8PMB3</accession>
<dbReference type="EMBL" id="JAJNEC010000004">
    <property type="protein sequence ID" value="MCD2422238.1"/>
    <property type="molecule type" value="Genomic_DNA"/>
</dbReference>
<comment type="similarity">
    <text evidence="2">Belongs to the cation transport ATPase (P-type) (TC 3.A.3) family. Type IB subfamily.</text>
</comment>
<dbReference type="InterPro" id="IPR059000">
    <property type="entry name" value="ATPase_P-type_domA"/>
</dbReference>
<keyword evidence="7" id="KW-0479">Metal-binding</keyword>
<evidence type="ECO:0000256" key="10">
    <source>
        <dbReference type="ARBA" id="ARBA00022989"/>
    </source>
</evidence>
<dbReference type="Pfam" id="PF12156">
    <property type="entry name" value="ATPase-cat_bd"/>
    <property type="match status" value="1"/>
</dbReference>
<dbReference type="NCBIfam" id="TIGR01494">
    <property type="entry name" value="ATPase_P-type"/>
    <property type="match status" value="1"/>
</dbReference>
<gene>
    <name evidence="15" type="ORF">LQ567_05650</name>
</gene>
<dbReference type="Gene3D" id="2.70.150.10">
    <property type="entry name" value="Calcium-transporting ATPase, cytoplasmic transduction domain A"/>
    <property type="match status" value="1"/>
</dbReference>
<dbReference type="PROSITE" id="PS50846">
    <property type="entry name" value="HMA_2"/>
    <property type="match status" value="1"/>
</dbReference>
<dbReference type="InterPro" id="IPR023299">
    <property type="entry name" value="ATPase_P-typ_cyto_dom_N"/>
</dbReference>
<dbReference type="InterPro" id="IPR008250">
    <property type="entry name" value="ATPase_P-typ_transduc_dom_A_sf"/>
</dbReference>
<feature type="transmembrane region" description="Helical" evidence="13">
    <location>
        <begin position="269"/>
        <end position="291"/>
    </location>
</feature>
<feature type="transmembrane region" description="Helical" evidence="13">
    <location>
        <begin position="297"/>
        <end position="315"/>
    </location>
</feature>
<feature type="transmembrane region" description="Helical" evidence="13">
    <location>
        <begin position="794"/>
        <end position="815"/>
    </location>
</feature>
<keyword evidence="3" id="KW-0813">Transport</keyword>
<dbReference type="Pfam" id="PF00403">
    <property type="entry name" value="HMA"/>
    <property type="match status" value="1"/>
</dbReference>
<sequence length="828" mass="92335">MNIRFMDDDGQGMNLVQAGPLPEQKQTAPEMIDTTIACYHCGDPCPDQHLKTEDKYFCCQGCKLVYEVLNENALCTYYDLNAHPGQSQRHRAREGRFAFLDDAAIAGSLVSFSDDTQMHLTLSVPHMHCSSCLWLLENLNRLQPGIRSSRVNFSAKEVFIVMDPSQTSVREVVETMTGIGYEPYLSPGGKKEAGRPHNVRMVQISIAGFCFANIMMLSLPEYFSVAGFLQDRIGAAFRYIALALALPVFFYCAREFFSNAWKGIRSGTLNIDLSIALAIAVTFFRSLYNLFLLNGNTYFDSMSGIVFFMLIGRWAQDKTQRFLVFDRDYRSFFPIAVTVKREQGTEPVRISALREKDRIEIYDQEIIPADAVLIKGKALIDYSFVTGESLPKRIEPGGLVYAGGRQVGEKLELMVMKRSDQGYLTNLWNREALEKETNDSFLYRASGIFTWSVLLLTLTAAGFWYARGETGIMWNALTTTLIVACPCALLLAATFTNGNVMRILKRSGLFLKNADVIRAMAGIDHIVLDKTGTITLNKHFKVTYKGRALNLQQTSQIASLLRHSTHPLSRAVLQELETAPDVPVDSFRNVPGMGIEGWVQEQHVKAGSLLFVRGAAGLETAADSSCVYISTDGVVWGFFELRNTYREGFAAFAERIRRNAALSILSGDNNAEQDRLLTMTGAGTPIYFNQSPEDKYHYIKKLQEQEHQQVLMAGDGLNDAGALRQANVGIAVMEDGGHFTPASDAIIEARALTRLDRLLWFTRKADTVIKISFVYSIIYNIIGLAFALQGLLTPVVAAILMPVSSIGIILITFLLTEWYGRKLNNSFS</sequence>
<dbReference type="Proteomes" id="UP001199816">
    <property type="component" value="Unassembled WGS sequence"/>
</dbReference>
<dbReference type="InterPro" id="IPR036163">
    <property type="entry name" value="HMA_dom_sf"/>
</dbReference>
<dbReference type="InterPro" id="IPR001757">
    <property type="entry name" value="P_typ_ATPase"/>
</dbReference>
<reference evidence="15 16" key="1">
    <citation type="submission" date="2021-11" db="EMBL/GenBank/DDBJ databases">
        <title>Genomic of Niabella pedocola.</title>
        <authorList>
            <person name="Wu T."/>
        </authorList>
    </citation>
    <scope>NUCLEOTIDE SEQUENCE [LARGE SCALE GENOMIC DNA]</scope>
    <source>
        <strain evidence="15 16">JCM 31011</strain>
    </source>
</reference>
<keyword evidence="5" id="KW-0597">Phosphoprotein</keyword>
<evidence type="ECO:0000259" key="14">
    <source>
        <dbReference type="PROSITE" id="PS50846"/>
    </source>
</evidence>
<dbReference type="SUPFAM" id="SSF81653">
    <property type="entry name" value="Calcium ATPase, transduction domain A"/>
    <property type="match status" value="1"/>
</dbReference>
<feature type="domain" description="HMA" evidence="14">
    <location>
        <begin position="118"/>
        <end position="184"/>
    </location>
</feature>
<dbReference type="Gene3D" id="3.40.1110.10">
    <property type="entry name" value="Calcium-transporting ATPase, cytoplasmic domain N"/>
    <property type="match status" value="1"/>
</dbReference>
<feature type="transmembrane region" description="Helical" evidence="13">
    <location>
        <begin position="239"/>
        <end position="257"/>
    </location>
</feature>
<dbReference type="InterPro" id="IPR021993">
    <property type="entry name" value="ATPase-cat-bd"/>
</dbReference>
<keyword evidence="4" id="KW-1003">Cell membrane</keyword>
<keyword evidence="16" id="KW-1185">Reference proteome</keyword>
<proteinExistence type="inferred from homology"/>
<protein>
    <submittedName>
        <fullName evidence="15">Heavy metal translocating P-type ATPase metal-binding domain-containing protein</fullName>
    </submittedName>
</protein>
<evidence type="ECO:0000313" key="15">
    <source>
        <dbReference type="EMBL" id="MCD2422238.1"/>
    </source>
</evidence>
<organism evidence="15 16">
    <name type="scientific">Niabella pedocola</name>
    <dbReference type="NCBI Taxonomy" id="1752077"/>
    <lineage>
        <taxon>Bacteria</taxon>
        <taxon>Pseudomonadati</taxon>
        <taxon>Bacteroidota</taxon>
        <taxon>Chitinophagia</taxon>
        <taxon>Chitinophagales</taxon>
        <taxon>Chitinophagaceae</taxon>
        <taxon>Niabella</taxon>
    </lineage>
</organism>
<evidence type="ECO:0000256" key="4">
    <source>
        <dbReference type="ARBA" id="ARBA00022475"/>
    </source>
</evidence>
<keyword evidence="10 13" id="KW-1133">Transmembrane helix</keyword>
<feature type="transmembrane region" description="Helical" evidence="13">
    <location>
        <begin position="472"/>
        <end position="496"/>
    </location>
</feature>
<keyword evidence="6 13" id="KW-0812">Transmembrane</keyword>
<dbReference type="PANTHER" id="PTHR43520">
    <property type="entry name" value="ATP7, ISOFORM B"/>
    <property type="match status" value="1"/>
</dbReference>
<dbReference type="Gene3D" id="1.20.1110.10">
    <property type="entry name" value="Calcium-transporting ATPase, transmembrane domain"/>
    <property type="match status" value="1"/>
</dbReference>
<evidence type="ECO:0000256" key="7">
    <source>
        <dbReference type="ARBA" id="ARBA00022723"/>
    </source>
</evidence>
<evidence type="ECO:0000256" key="6">
    <source>
        <dbReference type="ARBA" id="ARBA00022692"/>
    </source>
</evidence>
<evidence type="ECO:0000256" key="2">
    <source>
        <dbReference type="ARBA" id="ARBA00006024"/>
    </source>
</evidence>
<dbReference type="Gene3D" id="3.30.70.100">
    <property type="match status" value="1"/>
</dbReference>
<dbReference type="PRINTS" id="PR00119">
    <property type="entry name" value="CATATPASE"/>
</dbReference>
<evidence type="ECO:0000256" key="12">
    <source>
        <dbReference type="ARBA" id="ARBA00023136"/>
    </source>
</evidence>
<keyword evidence="12 13" id="KW-0472">Membrane</keyword>
<evidence type="ECO:0000313" key="16">
    <source>
        <dbReference type="Proteomes" id="UP001199816"/>
    </source>
</evidence>
<dbReference type="InterPro" id="IPR006121">
    <property type="entry name" value="HMA_dom"/>
</dbReference>
<dbReference type="SUPFAM" id="SSF56784">
    <property type="entry name" value="HAD-like"/>
    <property type="match status" value="1"/>
</dbReference>
<evidence type="ECO:0000256" key="1">
    <source>
        <dbReference type="ARBA" id="ARBA00004651"/>
    </source>
</evidence>
<evidence type="ECO:0000256" key="9">
    <source>
        <dbReference type="ARBA" id="ARBA00022967"/>
    </source>
</evidence>
<dbReference type="RefSeq" id="WP_231003141.1">
    <property type="nucleotide sequence ID" value="NZ_JAJNEC010000004.1"/>
</dbReference>
<keyword evidence="11" id="KW-0406">Ion transport</keyword>
<feature type="transmembrane region" description="Helical" evidence="13">
    <location>
        <begin position="767"/>
        <end position="788"/>
    </location>
</feature>
<dbReference type="Pfam" id="PF00122">
    <property type="entry name" value="E1-E2_ATPase"/>
    <property type="match status" value="1"/>
</dbReference>
<dbReference type="InterPro" id="IPR036412">
    <property type="entry name" value="HAD-like_sf"/>
</dbReference>
<keyword evidence="9" id="KW-1278">Translocase</keyword>
<dbReference type="InterPro" id="IPR018303">
    <property type="entry name" value="ATPase_P-typ_P_site"/>
</dbReference>
<dbReference type="CDD" id="cd00371">
    <property type="entry name" value="HMA"/>
    <property type="match status" value="1"/>
</dbReference>
<dbReference type="SUPFAM" id="SSF55008">
    <property type="entry name" value="HMA, heavy metal-associated domain"/>
    <property type="match status" value="1"/>
</dbReference>
<keyword evidence="8" id="KW-0460">Magnesium</keyword>
<feature type="transmembrane region" description="Helical" evidence="13">
    <location>
        <begin position="441"/>
        <end position="466"/>
    </location>
</feature>
<dbReference type="PROSITE" id="PS00154">
    <property type="entry name" value="ATPASE_E1_E2"/>
    <property type="match status" value="1"/>
</dbReference>
<dbReference type="InterPro" id="IPR023214">
    <property type="entry name" value="HAD_sf"/>
</dbReference>
<feature type="transmembrane region" description="Helical" evidence="13">
    <location>
        <begin position="201"/>
        <end position="219"/>
    </location>
</feature>
<dbReference type="PANTHER" id="PTHR43520:SF5">
    <property type="entry name" value="CATION-TRANSPORTING P-TYPE ATPASE-RELATED"/>
    <property type="match status" value="1"/>
</dbReference>
<comment type="subcellular location">
    <subcellularLocation>
        <location evidence="1">Cell membrane</location>
        <topology evidence="1">Multi-pass membrane protein</topology>
    </subcellularLocation>
</comment>
<dbReference type="Pfam" id="PF00702">
    <property type="entry name" value="Hydrolase"/>
    <property type="match status" value="1"/>
</dbReference>
<name>A0ABS8PMB3_9BACT</name>
<comment type="caution">
    <text evidence="15">The sequence shown here is derived from an EMBL/GenBank/DDBJ whole genome shotgun (WGS) entry which is preliminary data.</text>
</comment>
<evidence type="ECO:0000256" key="13">
    <source>
        <dbReference type="SAM" id="Phobius"/>
    </source>
</evidence>